<comment type="catalytic activity">
    <reaction evidence="10">
        <text>[protein]-C-terminal L-amino acid-glycyl-phosphatidylethanolamide + H2O = [protein]-C-terminal L-amino acid-glycine + a 1,2-diacyl-sn-glycero-3-phosphoethanolamine</text>
        <dbReference type="Rhea" id="RHEA:67548"/>
        <dbReference type="Rhea" id="RHEA-COMP:17323"/>
        <dbReference type="Rhea" id="RHEA-COMP:17324"/>
        <dbReference type="ChEBI" id="CHEBI:15377"/>
        <dbReference type="ChEBI" id="CHEBI:64612"/>
        <dbReference type="ChEBI" id="CHEBI:172940"/>
        <dbReference type="ChEBI" id="CHEBI:172941"/>
    </reaction>
    <physiologicalReaction direction="left-to-right" evidence="10">
        <dbReference type="Rhea" id="RHEA:67549"/>
    </physiologicalReaction>
</comment>
<keyword evidence="6 11" id="KW-0378">Hydrolase</keyword>
<comment type="similarity">
    <text evidence="2 11">Belongs to the peptidase C54 family.</text>
</comment>
<dbReference type="GO" id="GO:0019786">
    <property type="term" value="F:protein-phosphatidylethanolamide deconjugating activity"/>
    <property type="evidence" value="ECO:0007669"/>
    <property type="project" value="InterPro"/>
</dbReference>
<comment type="caution">
    <text evidence="14">The sequence shown here is derived from an EMBL/GenBank/DDBJ whole genome shotgun (WGS) entry which is preliminary data.</text>
</comment>
<accession>A0A1V2L7Z1</accession>
<feature type="region of interest" description="Disordered" evidence="12">
    <location>
        <begin position="569"/>
        <end position="604"/>
    </location>
</feature>
<evidence type="ECO:0000256" key="11">
    <source>
        <dbReference type="RuleBase" id="RU363115"/>
    </source>
</evidence>
<protein>
    <recommendedName>
        <fullName evidence="11">Cysteine protease</fullName>
        <ecNumber evidence="11">3.4.22.-</ecNumber>
    </recommendedName>
</protein>
<evidence type="ECO:0000256" key="9">
    <source>
        <dbReference type="ARBA" id="ARBA00023006"/>
    </source>
</evidence>
<evidence type="ECO:0000256" key="8">
    <source>
        <dbReference type="ARBA" id="ARBA00022927"/>
    </source>
</evidence>
<feature type="region of interest" description="Disordered" evidence="12">
    <location>
        <begin position="39"/>
        <end position="69"/>
    </location>
</feature>
<evidence type="ECO:0000256" key="7">
    <source>
        <dbReference type="ARBA" id="ARBA00022807"/>
    </source>
</evidence>
<dbReference type="GO" id="GO:0000045">
    <property type="term" value="P:autophagosome assembly"/>
    <property type="evidence" value="ECO:0007669"/>
    <property type="project" value="TreeGrafter"/>
</dbReference>
<keyword evidence="9" id="KW-0072">Autophagy</keyword>
<feature type="domain" description="Peptidase C54 catalytic" evidence="13">
    <location>
        <begin position="101"/>
        <end position="400"/>
    </location>
</feature>
<dbReference type="GO" id="GO:0015031">
    <property type="term" value="P:protein transport"/>
    <property type="evidence" value="ECO:0007669"/>
    <property type="project" value="UniProtKB-KW"/>
</dbReference>
<keyword evidence="11" id="KW-0539">Nucleus</keyword>
<dbReference type="AlphaFoldDB" id="A0A1V2L7Z1"/>
<comment type="function">
    <text evidence="11">Required for selective autophagic degradation of the nucleus (nucleophagy) as well as for mitophagy which contributes to regulate mitochondrial quantity and quality by eliminating the mitochondria to a basal level to fulfill cellular energy requirements and preventing excess ROS production.</text>
</comment>
<dbReference type="InterPro" id="IPR046792">
    <property type="entry name" value="Peptidase_C54_cat"/>
</dbReference>
<reference evidence="15" key="1">
    <citation type="journal article" date="2017" name="Genome Announc.">
        <title>Genome sequences of Cyberlindnera fabianii 65, Pichia kudriavzevii 129, and Saccharomyces cerevisiae 131 isolated from fermented masau fruits in Zimbabwe.</title>
        <authorList>
            <person name="van Rijswijck I.M.H."/>
            <person name="Derks M.F.L."/>
            <person name="Abee T."/>
            <person name="de Ridder D."/>
            <person name="Smid E.J."/>
        </authorList>
    </citation>
    <scope>NUCLEOTIDE SEQUENCE [LARGE SCALE GENOMIC DNA]</scope>
    <source>
        <strain evidence="15">65</strain>
    </source>
</reference>
<keyword evidence="4 11" id="KW-0963">Cytoplasm</keyword>
<evidence type="ECO:0000313" key="14">
    <source>
        <dbReference type="EMBL" id="ONH68022.1"/>
    </source>
</evidence>
<dbReference type="GO" id="GO:0005634">
    <property type="term" value="C:nucleus"/>
    <property type="evidence" value="ECO:0007669"/>
    <property type="project" value="UniProtKB-SubCell"/>
</dbReference>
<gene>
    <name evidence="14" type="ORF">BON22_2149</name>
</gene>
<evidence type="ECO:0000256" key="3">
    <source>
        <dbReference type="ARBA" id="ARBA00022448"/>
    </source>
</evidence>
<dbReference type="GO" id="GO:0000423">
    <property type="term" value="P:mitophagy"/>
    <property type="evidence" value="ECO:0007669"/>
    <property type="project" value="TreeGrafter"/>
</dbReference>
<dbReference type="Proteomes" id="UP000189513">
    <property type="component" value="Unassembled WGS sequence"/>
</dbReference>
<dbReference type="GO" id="GO:0034727">
    <property type="term" value="P:piecemeal microautophagy of the nucleus"/>
    <property type="evidence" value="ECO:0007669"/>
    <property type="project" value="TreeGrafter"/>
</dbReference>
<dbReference type="STRING" id="36022.A0A1V2L7Z1"/>
<sequence>MTSQGIHRVVDMFWSRAKENNDTVNPIVVLGNTYTSHTRSPIEEAVPATGITTSDPTSETEHERGPDSSLTEISVSDIRNFFSSFSVSKEQPKEEPATWPDDFLDDVNSRLWFTYRTKFPPLQRDEDGPSPLSLQNLIRGHNYHLNADFFTSDCGWGCMIRTGQSMLANALLIMKAGRTWRFDEGSTNNKTHDEIVSYFADDPSRPFSIHNIVDQGRALSGKKAGEWFGPSAIARSMQALCEQHDVGLRVYIGSDSGDVYEQDVFKVSRGSGEDFQPTLILLGVRLGIDQVNQVYWKSLKDILSSYQSVGIAGGRPSSSHYFFGYQGDNLFYLDPHIPQTALKYVDMENSVSDSTEIISALDTKSVHTCKIRRIHFSELDPSMLVGFLIKNGEDWESWKTSIQDPENKNAIVHISPNHNPVSLTKNRQPSFVIVNDEGGDDFIDVGLEYDDIPEESQSFPASATIKSEGTIAVHASEAGDENESLVIVPEDSDGQPCSSEDPVEVKNTLMSRDTSASFDYFSNSGGSIKDDYENIPTAPTEKFDDTNTVEIQSSQIPDDPFIVVKSDVKEGEDTDLVSPNEETLSTPEVIDKGPIEAPRAAAEI</sequence>
<dbReference type="VEuPathDB" id="FungiDB:BON22_2149"/>
<evidence type="ECO:0000256" key="10">
    <source>
        <dbReference type="ARBA" id="ARBA00029362"/>
    </source>
</evidence>
<evidence type="ECO:0000259" key="13">
    <source>
        <dbReference type="Pfam" id="PF03416"/>
    </source>
</evidence>
<comment type="subcellular location">
    <subcellularLocation>
        <location evidence="11">Nucleus</location>
    </subcellularLocation>
    <subcellularLocation>
        <location evidence="11">Cytoplasm</location>
    </subcellularLocation>
    <subcellularLocation>
        <location evidence="1">Preautophagosomal structure</location>
    </subcellularLocation>
</comment>
<evidence type="ECO:0000256" key="5">
    <source>
        <dbReference type="ARBA" id="ARBA00022670"/>
    </source>
</evidence>
<keyword evidence="7" id="KW-0788">Thiol protease</keyword>
<evidence type="ECO:0000256" key="4">
    <source>
        <dbReference type="ARBA" id="ARBA00022490"/>
    </source>
</evidence>
<dbReference type="GO" id="GO:0035973">
    <property type="term" value="P:aggrephagy"/>
    <property type="evidence" value="ECO:0007669"/>
    <property type="project" value="TreeGrafter"/>
</dbReference>
<organism evidence="14 15">
    <name type="scientific">Cyberlindnera fabianii</name>
    <name type="common">Yeast</name>
    <name type="synonym">Hansenula fabianii</name>
    <dbReference type="NCBI Taxonomy" id="36022"/>
    <lineage>
        <taxon>Eukaryota</taxon>
        <taxon>Fungi</taxon>
        <taxon>Dikarya</taxon>
        <taxon>Ascomycota</taxon>
        <taxon>Saccharomycotina</taxon>
        <taxon>Saccharomycetes</taxon>
        <taxon>Phaffomycetales</taxon>
        <taxon>Phaffomycetaceae</taxon>
        <taxon>Cyberlindnera</taxon>
    </lineage>
</organism>
<evidence type="ECO:0000256" key="2">
    <source>
        <dbReference type="ARBA" id="ARBA00010958"/>
    </source>
</evidence>
<dbReference type="GO" id="GO:0004197">
    <property type="term" value="F:cysteine-type endopeptidase activity"/>
    <property type="evidence" value="ECO:0007669"/>
    <property type="project" value="TreeGrafter"/>
</dbReference>
<dbReference type="SUPFAM" id="SSF54001">
    <property type="entry name" value="Cysteine proteinases"/>
    <property type="match status" value="1"/>
</dbReference>
<dbReference type="GO" id="GO:0016485">
    <property type="term" value="P:protein processing"/>
    <property type="evidence" value="ECO:0007669"/>
    <property type="project" value="TreeGrafter"/>
</dbReference>
<dbReference type="InterPro" id="IPR038765">
    <property type="entry name" value="Papain-like_cys_pep_sf"/>
</dbReference>
<name>A0A1V2L7Z1_CYBFA</name>
<evidence type="ECO:0000313" key="15">
    <source>
        <dbReference type="Proteomes" id="UP000189513"/>
    </source>
</evidence>
<dbReference type="InterPro" id="IPR005078">
    <property type="entry name" value="Peptidase_C54"/>
</dbReference>
<keyword evidence="15" id="KW-1185">Reference proteome</keyword>
<dbReference type="EC" id="3.4.22.-" evidence="11"/>
<evidence type="ECO:0000256" key="6">
    <source>
        <dbReference type="ARBA" id="ARBA00022801"/>
    </source>
</evidence>
<proteinExistence type="inferred from homology"/>
<evidence type="ECO:0000256" key="12">
    <source>
        <dbReference type="SAM" id="MobiDB-lite"/>
    </source>
</evidence>
<keyword evidence="5 11" id="KW-0645">Protease</keyword>
<dbReference type="GO" id="GO:0000407">
    <property type="term" value="C:phagophore assembly site"/>
    <property type="evidence" value="ECO:0007669"/>
    <property type="project" value="UniProtKB-SubCell"/>
</dbReference>
<dbReference type="EMBL" id="MPUK01000003">
    <property type="protein sequence ID" value="ONH68022.1"/>
    <property type="molecule type" value="Genomic_DNA"/>
</dbReference>
<evidence type="ECO:0000256" key="1">
    <source>
        <dbReference type="ARBA" id="ARBA00004329"/>
    </source>
</evidence>
<dbReference type="PANTHER" id="PTHR22624">
    <property type="entry name" value="CYSTEINE PROTEASE ATG4"/>
    <property type="match status" value="1"/>
</dbReference>
<dbReference type="Pfam" id="PF03416">
    <property type="entry name" value="Peptidase_C54"/>
    <property type="match status" value="1"/>
</dbReference>
<keyword evidence="3" id="KW-0813">Transport</keyword>
<dbReference type="PANTHER" id="PTHR22624:SF49">
    <property type="entry name" value="CYSTEINE PROTEASE"/>
    <property type="match status" value="1"/>
</dbReference>
<keyword evidence="8" id="KW-0653">Protein transport</keyword>